<feature type="repeat" description="WD" evidence="5">
    <location>
        <begin position="239"/>
        <end position="260"/>
    </location>
</feature>
<dbReference type="PANTHER" id="PTHR44019:SF20">
    <property type="entry name" value="WD REPEAT-CONTAINING PROTEIN 55"/>
    <property type="match status" value="1"/>
</dbReference>
<keyword evidence="3" id="KW-0677">Repeat</keyword>
<dbReference type="InterPro" id="IPR001680">
    <property type="entry name" value="WD40_rpt"/>
</dbReference>
<accession>A0AAV2PWL6</accession>
<feature type="non-terminal residue" evidence="7">
    <location>
        <position position="481"/>
    </location>
</feature>
<evidence type="ECO:0000256" key="2">
    <source>
        <dbReference type="ARBA" id="ARBA00022574"/>
    </source>
</evidence>
<feature type="region of interest" description="Disordered" evidence="6">
    <location>
        <begin position="52"/>
        <end position="109"/>
    </location>
</feature>
<dbReference type="InterPro" id="IPR019775">
    <property type="entry name" value="WD40_repeat_CS"/>
</dbReference>
<dbReference type="EMBL" id="CAXKWB010001667">
    <property type="protein sequence ID" value="CAL4065083.1"/>
    <property type="molecule type" value="Genomic_DNA"/>
</dbReference>
<keyword evidence="2 5" id="KW-0853">WD repeat</keyword>
<feature type="compositionally biased region" description="Basic and acidic residues" evidence="6">
    <location>
        <begin position="433"/>
        <end position="458"/>
    </location>
</feature>
<keyword evidence="8" id="KW-1185">Reference proteome</keyword>
<dbReference type="SUPFAM" id="SSF50978">
    <property type="entry name" value="WD40 repeat-like"/>
    <property type="match status" value="1"/>
</dbReference>
<evidence type="ECO:0000256" key="4">
    <source>
        <dbReference type="ARBA" id="ARBA00023478"/>
    </source>
</evidence>
<organism evidence="7 8">
    <name type="scientific">Meganyctiphanes norvegica</name>
    <name type="common">Northern krill</name>
    <name type="synonym">Thysanopoda norvegica</name>
    <dbReference type="NCBI Taxonomy" id="48144"/>
    <lineage>
        <taxon>Eukaryota</taxon>
        <taxon>Metazoa</taxon>
        <taxon>Ecdysozoa</taxon>
        <taxon>Arthropoda</taxon>
        <taxon>Crustacea</taxon>
        <taxon>Multicrustacea</taxon>
        <taxon>Malacostraca</taxon>
        <taxon>Eumalacostraca</taxon>
        <taxon>Eucarida</taxon>
        <taxon>Euphausiacea</taxon>
        <taxon>Euphausiidae</taxon>
        <taxon>Meganyctiphanes</taxon>
    </lineage>
</organism>
<dbReference type="Gene3D" id="2.130.10.10">
    <property type="entry name" value="YVTN repeat-like/Quinoprotein amine dehydrogenase"/>
    <property type="match status" value="1"/>
</dbReference>
<proteinExistence type="inferred from homology"/>
<evidence type="ECO:0000313" key="7">
    <source>
        <dbReference type="EMBL" id="CAL4065083.1"/>
    </source>
</evidence>
<evidence type="ECO:0000256" key="3">
    <source>
        <dbReference type="ARBA" id="ARBA00022737"/>
    </source>
</evidence>
<evidence type="ECO:0000256" key="5">
    <source>
        <dbReference type="PROSITE-ProRule" id="PRU00221"/>
    </source>
</evidence>
<gene>
    <name evidence="7" type="ORF">MNOR_LOCUS4541</name>
</gene>
<dbReference type="SMART" id="SM00320">
    <property type="entry name" value="WD40"/>
    <property type="match status" value="5"/>
</dbReference>
<dbReference type="InterPro" id="IPR050505">
    <property type="entry name" value="WDR55/POC1"/>
</dbReference>
<protein>
    <recommendedName>
        <fullName evidence="4">WD repeat-containing protein 55 homolog</fullName>
    </recommendedName>
</protein>
<dbReference type="PANTHER" id="PTHR44019">
    <property type="entry name" value="WD REPEAT-CONTAINING PROTEIN 55"/>
    <property type="match status" value="1"/>
</dbReference>
<dbReference type="Pfam" id="PF24796">
    <property type="entry name" value="WDR55"/>
    <property type="match status" value="1"/>
</dbReference>
<evidence type="ECO:0000313" key="8">
    <source>
        <dbReference type="Proteomes" id="UP001497623"/>
    </source>
</evidence>
<feature type="compositionally biased region" description="Polar residues" evidence="6">
    <location>
        <begin position="62"/>
        <end position="74"/>
    </location>
</feature>
<feature type="compositionally biased region" description="Polar residues" evidence="6">
    <location>
        <begin position="82"/>
        <end position="109"/>
    </location>
</feature>
<dbReference type="PROSITE" id="PS50082">
    <property type="entry name" value="WD_REPEATS_2"/>
    <property type="match status" value="1"/>
</dbReference>
<dbReference type="InterPro" id="IPR015943">
    <property type="entry name" value="WD40/YVTN_repeat-like_dom_sf"/>
</dbReference>
<dbReference type="AlphaFoldDB" id="A0AAV2PWL6"/>
<feature type="region of interest" description="Disordered" evidence="6">
    <location>
        <begin position="1"/>
        <end position="40"/>
    </location>
</feature>
<dbReference type="PROSITE" id="PS00678">
    <property type="entry name" value="WD_REPEATS_1"/>
    <property type="match status" value="1"/>
</dbReference>
<dbReference type="InterPro" id="IPR036322">
    <property type="entry name" value="WD40_repeat_dom_sf"/>
</dbReference>
<sequence>MEDFPLLRHPSLDNMEQNENEEIPENTNEVIESTEVTEDQISIGEDAVIESAEINEDMNADGETTTINENSKSVENSDKIETTGSGEETQTASEGEISSQPTPAQKQPDTNELFYDAENELENMSLHHPEILALNQVLHASCSSTKQIVQIFLVPTIHNQLIENRENCDIIEEIRTLFVLKKVTQNISYCQGGNVVKSLRKDKSLGVIDTQNSALKHHIKDAHESPIFSFCPIDDYLCATGDDDGTVKIWDFRKRKSVFEFKCGEQTITSLLCDERKKTLVASVSDGSIAGFNIRGKKLEVQSEMYESELTSLCLVRGGTRLVVGSGEGTMYIFNWGEFGFHIDNFPGHPDQVHCMVPITDRMLLTGCEDGIIRAVHLYGHRFVGVVGQHKDFGVENMSVSCDGSLLASCAMDEVVRFWNVEYLYDIEVDDRKKGDKKKDKENNLESSKRRNHGDFFKDIPSVVESDDESGPVAGPSNVQD</sequence>
<dbReference type="Proteomes" id="UP001497623">
    <property type="component" value="Unassembled WGS sequence"/>
</dbReference>
<comment type="similarity">
    <text evidence="1">Belongs to the WD repeat WDR55 family.</text>
</comment>
<feature type="region of interest" description="Disordered" evidence="6">
    <location>
        <begin position="433"/>
        <end position="481"/>
    </location>
</feature>
<reference evidence="7 8" key="1">
    <citation type="submission" date="2024-05" db="EMBL/GenBank/DDBJ databases">
        <authorList>
            <person name="Wallberg A."/>
        </authorList>
    </citation>
    <scope>NUCLEOTIDE SEQUENCE [LARGE SCALE GENOMIC DNA]</scope>
</reference>
<comment type="caution">
    <text evidence="7">The sequence shown here is derived from an EMBL/GenBank/DDBJ whole genome shotgun (WGS) entry which is preliminary data.</text>
</comment>
<name>A0AAV2PWL6_MEGNR</name>
<evidence type="ECO:0000256" key="6">
    <source>
        <dbReference type="SAM" id="MobiDB-lite"/>
    </source>
</evidence>
<evidence type="ECO:0000256" key="1">
    <source>
        <dbReference type="ARBA" id="ARBA00007625"/>
    </source>
</evidence>